<gene>
    <name evidence="2" type="ORF">FHS74_001272</name>
</gene>
<comment type="caution">
    <text evidence="2">The sequence shown here is derived from an EMBL/GenBank/DDBJ whole genome shotgun (WGS) entry which is preliminary data.</text>
</comment>
<dbReference type="InterPro" id="IPR052526">
    <property type="entry name" value="HTH-type_Bedaq_tolerance"/>
</dbReference>
<dbReference type="RefSeq" id="WP_184798588.1">
    <property type="nucleotide sequence ID" value="NZ_JACIIZ010000003.1"/>
</dbReference>
<dbReference type="InterPro" id="IPR036388">
    <property type="entry name" value="WH-like_DNA-bd_sf"/>
</dbReference>
<dbReference type="GO" id="GO:0003677">
    <property type="term" value="F:DNA binding"/>
    <property type="evidence" value="ECO:0007669"/>
    <property type="project" value="UniProtKB-KW"/>
</dbReference>
<dbReference type="PROSITE" id="PS50995">
    <property type="entry name" value="HTH_MARR_2"/>
    <property type="match status" value="1"/>
</dbReference>
<evidence type="ECO:0000313" key="3">
    <source>
        <dbReference type="Proteomes" id="UP000539175"/>
    </source>
</evidence>
<dbReference type="SUPFAM" id="SSF46785">
    <property type="entry name" value="Winged helix' DNA-binding domain"/>
    <property type="match status" value="1"/>
</dbReference>
<dbReference type="PANTHER" id="PTHR39515">
    <property type="entry name" value="CONSERVED PROTEIN"/>
    <property type="match status" value="1"/>
</dbReference>
<dbReference type="GO" id="GO:0003700">
    <property type="term" value="F:DNA-binding transcription factor activity"/>
    <property type="evidence" value="ECO:0007669"/>
    <property type="project" value="InterPro"/>
</dbReference>
<dbReference type="Gene3D" id="1.10.10.10">
    <property type="entry name" value="Winged helix-like DNA-binding domain superfamily/Winged helix DNA-binding domain"/>
    <property type="match status" value="1"/>
</dbReference>
<keyword evidence="3" id="KW-1185">Reference proteome</keyword>
<dbReference type="InterPro" id="IPR036390">
    <property type="entry name" value="WH_DNA-bd_sf"/>
</dbReference>
<accession>A0A7X0AVZ5</accession>
<dbReference type="SMART" id="SM00347">
    <property type="entry name" value="HTH_MARR"/>
    <property type="match status" value="1"/>
</dbReference>
<proteinExistence type="predicted"/>
<evidence type="ECO:0000259" key="1">
    <source>
        <dbReference type="PROSITE" id="PS50995"/>
    </source>
</evidence>
<dbReference type="Pfam" id="PF01047">
    <property type="entry name" value="MarR"/>
    <property type="match status" value="1"/>
</dbReference>
<protein>
    <submittedName>
        <fullName evidence="2">DNA-binding MarR family transcriptional regulator</fullName>
    </submittedName>
</protein>
<dbReference type="Proteomes" id="UP000539175">
    <property type="component" value="Unassembled WGS sequence"/>
</dbReference>
<dbReference type="PANTHER" id="PTHR39515:SF2">
    <property type="entry name" value="HTH-TYPE TRANSCRIPTIONAL REGULATOR RV0880"/>
    <property type="match status" value="1"/>
</dbReference>
<sequence length="151" mass="16503">MNAQLLQDHPSPRAPSLAQELRALLAKMKRRLREQGHGEDLTPSQISVLLRLEKDGPATAANLARAEGMRPQSMGPVIAALEGAGLVSGAPDPNDGRQTLLSLTDACRKWAQEGRAARQDWLTRTIQARLSPQEQEELAASVELLRRLVDD</sequence>
<keyword evidence="2" id="KW-0238">DNA-binding</keyword>
<evidence type="ECO:0000313" key="2">
    <source>
        <dbReference type="EMBL" id="MBB6250727.1"/>
    </source>
</evidence>
<dbReference type="AlphaFoldDB" id="A0A7X0AVZ5"/>
<reference evidence="2 3" key="1">
    <citation type="submission" date="2020-08" db="EMBL/GenBank/DDBJ databases">
        <title>Genomic Encyclopedia of Type Strains, Phase IV (KMG-IV): sequencing the most valuable type-strain genomes for metagenomic binning, comparative biology and taxonomic classification.</title>
        <authorList>
            <person name="Goeker M."/>
        </authorList>
    </citation>
    <scope>NUCLEOTIDE SEQUENCE [LARGE SCALE GENOMIC DNA]</scope>
    <source>
        <strain evidence="2 3">DSM 22198</strain>
    </source>
</reference>
<name>A0A7X0AVZ5_9PROT</name>
<organism evidence="2 3">
    <name type="scientific">Nitrospirillum iridis</name>
    <dbReference type="NCBI Taxonomy" id="765888"/>
    <lineage>
        <taxon>Bacteria</taxon>
        <taxon>Pseudomonadati</taxon>
        <taxon>Pseudomonadota</taxon>
        <taxon>Alphaproteobacteria</taxon>
        <taxon>Rhodospirillales</taxon>
        <taxon>Azospirillaceae</taxon>
        <taxon>Nitrospirillum</taxon>
    </lineage>
</organism>
<dbReference type="EMBL" id="JACIIZ010000003">
    <property type="protein sequence ID" value="MBB6250727.1"/>
    <property type="molecule type" value="Genomic_DNA"/>
</dbReference>
<feature type="domain" description="HTH marR-type" evidence="1">
    <location>
        <begin position="14"/>
        <end position="150"/>
    </location>
</feature>
<dbReference type="InterPro" id="IPR000835">
    <property type="entry name" value="HTH_MarR-typ"/>
</dbReference>